<evidence type="ECO:0000313" key="2">
    <source>
        <dbReference type="EMBL" id="WFC08213.1"/>
    </source>
</evidence>
<name>A0AAX3S3F9_9GAMM</name>
<organism evidence="2 4">
    <name type="scientific">Providencia vermicola</name>
    <dbReference type="NCBI Taxonomy" id="333965"/>
    <lineage>
        <taxon>Bacteria</taxon>
        <taxon>Pseudomonadati</taxon>
        <taxon>Pseudomonadota</taxon>
        <taxon>Gammaproteobacteria</taxon>
        <taxon>Enterobacterales</taxon>
        <taxon>Morganellaceae</taxon>
        <taxon>Providencia</taxon>
    </lineage>
</organism>
<gene>
    <name evidence="1" type="ORF">M5J11_12820</name>
    <name evidence="2" type="ORF">PG365_07575</name>
</gene>
<keyword evidence="3" id="KW-1185">Reference proteome</keyword>
<evidence type="ECO:0000313" key="4">
    <source>
        <dbReference type="Proteomes" id="UP001222403"/>
    </source>
</evidence>
<accession>A0AAX3S3F9</accession>
<reference evidence="1" key="1">
    <citation type="journal article" date="2022" name="Front. Microbiol.">
        <title>Identification of a novel aminoglycoside O-nucleotidyltransferase AadA33 in Providencia vermicola.</title>
        <authorList>
            <person name="Feng C."/>
            <person name="Gao M."/>
            <person name="Jiang W."/>
            <person name="Shi W."/>
            <person name="Li A."/>
            <person name="Liu S."/>
            <person name="Zhang L."/>
            <person name="Zhang X."/>
            <person name="Li Q."/>
            <person name="Lin H."/>
            <person name="Lu J."/>
            <person name="Li K."/>
            <person name="Zhang H."/>
            <person name="Hu Y."/>
            <person name="Bao Q."/>
            <person name="Lin X."/>
        </authorList>
    </citation>
    <scope>NUCLEOTIDE SEQUENCE</scope>
    <source>
        <strain evidence="1">P13</strain>
    </source>
</reference>
<reference evidence="2" key="2">
    <citation type="submission" date="2023-01" db="EMBL/GenBank/DDBJ databases">
        <title>The prevalence of carbapenem-resistant bacteria in aquaculture in China and the genetic diversity of carbapenem-resistant genes.</title>
        <authorList>
            <person name="Wen R."/>
        </authorList>
    </citation>
    <scope>NUCLEOTIDE SEQUENCE</scope>
    <source>
        <strain evidence="2">PVA41-chromosome</strain>
    </source>
</reference>
<evidence type="ECO:0000313" key="3">
    <source>
        <dbReference type="Proteomes" id="UP001057142"/>
    </source>
</evidence>
<dbReference type="EMBL" id="CP116222">
    <property type="protein sequence ID" value="WFC08213.1"/>
    <property type="molecule type" value="Genomic_DNA"/>
</dbReference>
<evidence type="ECO:0000313" key="1">
    <source>
        <dbReference type="EMBL" id="USB35706.1"/>
    </source>
</evidence>
<dbReference type="InterPro" id="IPR037883">
    <property type="entry name" value="Knr4/Smi1-like_sf"/>
</dbReference>
<dbReference type="AlphaFoldDB" id="A0AAX3S3F9"/>
<dbReference type="Gene3D" id="3.40.1580.10">
    <property type="entry name" value="SMI1/KNR4-like"/>
    <property type="match status" value="1"/>
</dbReference>
<sequence length="98" mass="11783">MEPWWLFCYSSHYVDFWCEKVRELYPERRLIPFANWSYSDDIVCFDGDNTSGDPKVFYVHAFASAGWEDRGYTDNFTEWLKIARLDSERYKAELANDE</sequence>
<dbReference type="Proteomes" id="UP001057142">
    <property type="component" value="Chromosome"/>
</dbReference>
<dbReference type="EMBL" id="CP097327">
    <property type="protein sequence ID" value="USB35706.1"/>
    <property type="molecule type" value="Genomic_DNA"/>
</dbReference>
<dbReference type="Proteomes" id="UP001222403">
    <property type="component" value="Chromosome"/>
</dbReference>
<proteinExistence type="predicted"/>
<protein>
    <submittedName>
        <fullName evidence="2">SMI1/KNR4 family protein</fullName>
    </submittedName>
</protein>
<dbReference type="RefSeq" id="WP_251463967.1">
    <property type="nucleotide sequence ID" value="NZ_CAXOLV010000014.1"/>
</dbReference>
<dbReference type="SUPFAM" id="SSF160631">
    <property type="entry name" value="SMI1/KNR4-like"/>
    <property type="match status" value="1"/>
</dbReference>